<keyword evidence="2 3" id="KW-0378">Hydrolase</keyword>
<dbReference type="GO" id="GO:0006167">
    <property type="term" value="P:AMP biosynthetic process"/>
    <property type="evidence" value="ECO:0007669"/>
    <property type="project" value="TreeGrafter"/>
</dbReference>
<gene>
    <name evidence="5" type="ORF">IV501_11445</name>
</gene>
<dbReference type="GO" id="GO:0004081">
    <property type="term" value="F:bis(5'-nucleosyl)-tetraphosphatase (asymmetrical) activity"/>
    <property type="evidence" value="ECO:0007669"/>
    <property type="project" value="TreeGrafter"/>
</dbReference>
<dbReference type="InterPro" id="IPR000086">
    <property type="entry name" value="NUDIX_hydrolase_dom"/>
</dbReference>
<accession>A0A934SMT8</accession>
<comment type="caution">
    <text evidence="5">The sequence shown here is derived from an EMBL/GenBank/DDBJ whole genome shotgun (WGS) entry which is preliminary data.</text>
</comment>
<dbReference type="InterPro" id="IPR029033">
    <property type="entry name" value="His_PPase_superfam"/>
</dbReference>
<dbReference type="InterPro" id="IPR013078">
    <property type="entry name" value="His_Pase_superF_clade-1"/>
</dbReference>
<dbReference type="Gene3D" id="3.40.50.1240">
    <property type="entry name" value="Phosphoglycerate mutase-like"/>
    <property type="match status" value="1"/>
</dbReference>
<evidence type="ECO:0000256" key="1">
    <source>
        <dbReference type="ARBA" id="ARBA00005582"/>
    </source>
</evidence>
<dbReference type="GO" id="GO:0006754">
    <property type="term" value="P:ATP biosynthetic process"/>
    <property type="evidence" value="ECO:0007669"/>
    <property type="project" value="TreeGrafter"/>
</dbReference>
<dbReference type="Gene3D" id="3.90.79.10">
    <property type="entry name" value="Nucleoside Triphosphate Pyrophosphohydrolase"/>
    <property type="match status" value="1"/>
</dbReference>
<comment type="similarity">
    <text evidence="1 3">Belongs to the Nudix hydrolase family.</text>
</comment>
<evidence type="ECO:0000313" key="6">
    <source>
        <dbReference type="Proteomes" id="UP000636458"/>
    </source>
</evidence>
<dbReference type="PANTHER" id="PTHR21340:SF0">
    <property type="entry name" value="BIS(5'-NUCLEOSYL)-TETRAPHOSPHATASE [ASYMMETRICAL]"/>
    <property type="match status" value="1"/>
</dbReference>
<dbReference type="SUPFAM" id="SSF53254">
    <property type="entry name" value="Phosphoglycerate mutase-like"/>
    <property type="match status" value="1"/>
</dbReference>
<dbReference type="InterPro" id="IPR020084">
    <property type="entry name" value="NUDIX_hydrolase_CS"/>
</dbReference>
<dbReference type="Pfam" id="PF00293">
    <property type="entry name" value="NUDIX"/>
    <property type="match status" value="1"/>
</dbReference>
<dbReference type="SMART" id="SM00855">
    <property type="entry name" value="PGAM"/>
    <property type="match status" value="1"/>
</dbReference>
<reference evidence="5" key="1">
    <citation type="submission" date="2021-01" db="EMBL/GenBank/DDBJ databases">
        <title>Lacisediminihabitans sp. nov. strain G11-30, isolated from Antarctic Soil.</title>
        <authorList>
            <person name="Li J."/>
        </authorList>
    </citation>
    <scope>NUCLEOTIDE SEQUENCE</scope>
    <source>
        <strain evidence="5">G11-30</strain>
    </source>
</reference>
<dbReference type="PROSITE" id="PS00893">
    <property type="entry name" value="NUDIX_BOX"/>
    <property type="match status" value="1"/>
</dbReference>
<organism evidence="5 6">
    <name type="scientific">Lacisediminihabitans changchengi</name>
    <dbReference type="NCBI Taxonomy" id="2787634"/>
    <lineage>
        <taxon>Bacteria</taxon>
        <taxon>Bacillati</taxon>
        <taxon>Actinomycetota</taxon>
        <taxon>Actinomycetes</taxon>
        <taxon>Micrococcales</taxon>
        <taxon>Microbacteriaceae</taxon>
        <taxon>Lacisediminihabitans</taxon>
    </lineage>
</organism>
<dbReference type="Proteomes" id="UP000636458">
    <property type="component" value="Unassembled WGS sequence"/>
</dbReference>
<dbReference type="CDD" id="cd03673">
    <property type="entry name" value="NUDIX_Ap6A_hydrolase"/>
    <property type="match status" value="1"/>
</dbReference>
<evidence type="ECO:0000256" key="2">
    <source>
        <dbReference type="ARBA" id="ARBA00022801"/>
    </source>
</evidence>
<dbReference type="PANTHER" id="PTHR21340">
    <property type="entry name" value="DIADENOSINE 5,5-P1,P4-TETRAPHOSPHATE PYROPHOSPHOHYDROLASE MUTT"/>
    <property type="match status" value="1"/>
</dbReference>
<dbReference type="AlphaFoldDB" id="A0A934SMT8"/>
<keyword evidence="6" id="KW-1185">Reference proteome</keyword>
<feature type="domain" description="Nudix hydrolase" evidence="4">
    <location>
        <begin position="6"/>
        <end position="138"/>
    </location>
</feature>
<evidence type="ECO:0000256" key="3">
    <source>
        <dbReference type="RuleBase" id="RU003476"/>
    </source>
</evidence>
<evidence type="ECO:0000313" key="5">
    <source>
        <dbReference type="EMBL" id="MBK4348250.1"/>
    </source>
</evidence>
<dbReference type="EMBL" id="JAEPES010000004">
    <property type="protein sequence ID" value="MBK4348250.1"/>
    <property type="molecule type" value="Genomic_DNA"/>
</dbReference>
<dbReference type="SUPFAM" id="SSF55811">
    <property type="entry name" value="Nudix"/>
    <property type="match status" value="1"/>
</dbReference>
<dbReference type="InterPro" id="IPR020476">
    <property type="entry name" value="Nudix_hydrolase"/>
</dbReference>
<protein>
    <submittedName>
        <fullName evidence="5">NUDIX hydrolase</fullName>
    </submittedName>
</protein>
<dbReference type="PROSITE" id="PS51462">
    <property type="entry name" value="NUDIX"/>
    <property type="match status" value="1"/>
</dbReference>
<sequence length="315" mass="33648">MSATASPVVAAGAVCWRIVDGKTVVLIVRRGDRADVGLPKGKVDPGETPPQTAVRELKEETGLSVTLGAPLQTIQYTMPGGKEKVVHFWAAEVSDAAVAASSFFPNAEIAAVQWLPIAKARAALSYDRDRDVLDEFEARVTAGRVRTFPIIALRHGKAIPRPGWDGPDATRPLMHRGRAQAISVAPAIAAWTPRKLISSTALRCLSTIEPTAAVTGLAISLKEAISQDAFADDESGMLKLVERRLAKRKPVVLCSHGPVIPHIVNEIAKATGEPDNRALRRAGELATGEYIVLHVSLDHPHDGLVAFETHAPHPG</sequence>
<evidence type="ECO:0000259" key="4">
    <source>
        <dbReference type="PROSITE" id="PS51462"/>
    </source>
</evidence>
<name>A0A934SMT8_9MICO</name>
<dbReference type="Pfam" id="PF00300">
    <property type="entry name" value="His_Phos_1"/>
    <property type="match status" value="1"/>
</dbReference>
<proteinExistence type="inferred from homology"/>
<dbReference type="CDD" id="cd07067">
    <property type="entry name" value="HP_PGM_like"/>
    <property type="match status" value="1"/>
</dbReference>
<dbReference type="InterPro" id="IPR051325">
    <property type="entry name" value="Nudix_hydrolase_domain"/>
</dbReference>
<dbReference type="PRINTS" id="PR00502">
    <property type="entry name" value="NUDIXFAMILY"/>
</dbReference>
<dbReference type="InterPro" id="IPR015797">
    <property type="entry name" value="NUDIX_hydrolase-like_dom_sf"/>
</dbReference>